<dbReference type="InterPro" id="IPR018803">
    <property type="entry name" value="Ish1/Msc1-like"/>
</dbReference>
<evidence type="ECO:0000256" key="1">
    <source>
        <dbReference type="SAM" id="SignalP"/>
    </source>
</evidence>
<keyword evidence="1" id="KW-0732">Signal</keyword>
<dbReference type="EMBL" id="KV425982">
    <property type="protein sequence ID" value="KZV93874.1"/>
    <property type="molecule type" value="Genomic_DNA"/>
</dbReference>
<protein>
    <submittedName>
        <fullName evidence="2">Uncharacterized protein</fullName>
    </submittedName>
</protein>
<organism evidence="2 3">
    <name type="scientific">Exidia glandulosa HHB12029</name>
    <dbReference type="NCBI Taxonomy" id="1314781"/>
    <lineage>
        <taxon>Eukaryota</taxon>
        <taxon>Fungi</taxon>
        <taxon>Dikarya</taxon>
        <taxon>Basidiomycota</taxon>
        <taxon>Agaricomycotina</taxon>
        <taxon>Agaricomycetes</taxon>
        <taxon>Auriculariales</taxon>
        <taxon>Exidiaceae</taxon>
        <taxon>Exidia</taxon>
    </lineage>
</organism>
<dbReference type="Pfam" id="PF10281">
    <property type="entry name" value="Ish1"/>
    <property type="match status" value="5"/>
</dbReference>
<gene>
    <name evidence="2" type="ORF">EXIGLDRAFT_716624</name>
</gene>
<evidence type="ECO:0000313" key="3">
    <source>
        <dbReference type="Proteomes" id="UP000077266"/>
    </source>
</evidence>
<proteinExistence type="predicted"/>
<dbReference type="AlphaFoldDB" id="A0A165ITZ8"/>
<dbReference type="OrthoDB" id="2527403at2759"/>
<accession>A0A165ITZ8</accession>
<keyword evidence="3" id="KW-1185">Reference proteome</keyword>
<reference evidence="2 3" key="1">
    <citation type="journal article" date="2016" name="Mol. Biol. Evol.">
        <title>Comparative Genomics of Early-Diverging Mushroom-Forming Fungi Provides Insights into the Origins of Lignocellulose Decay Capabilities.</title>
        <authorList>
            <person name="Nagy L.G."/>
            <person name="Riley R."/>
            <person name="Tritt A."/>
            <person name="Adam C."/>
            <person name="Daum C."/>
            <person name="Floudas D."/>
            <person name="Sun H."/>
            <person name="Yadav J.S."/>
            <person name="Pangilinan J."/>
            <person name="Larsson K.H."/>
            <person name="Matsuura K."/>
            <person name="Barry K."/>
            <person name="Labutti K."/>
            <person name="Kuo R."/>
            <person name="Ohm R.A."/>
            <person name="Bhattacharya S.S."/>
            <person name="Shirouzu T."/>
            <person name="Yoshinaga Y."/>
            <person name="Martin F.M."/>
            <person name="Grigoriev I.V."/>
            <person name="Hibbett D.S."/>
        </authorList>
    </citation>
    <scope>NUCLEOTIDE SEQUENCE [LARGE SCALE GENOMIC DNA]</scope>
    <source>
        <strain evidence="2 3">HHB12029</strain>
    </source>
</reference>
<dbReference type="Proteomes" id="UP000077266">
    <property type="component" value="Unassembled WGS sequence"/>
</dbReference>
<feature type="chain" id="PRO_5013131034" evidence="1">
    <location>
        <begin position="16"/>
        <end position="489"/>
    </location>
</feature>
<sequence length="489" mass="54629">MRFAPILLLALPAAASWFGSDKPDYLNWNKKQLKDWLNDRNIHVPNGFDNAQLQELVKSNWDEGSAWTQDQYTQAQKTFQDVKQSSFDSWDESRLRQFLLEQGVVAPSSKKEELVLLANKQYKSFKAAASSYASQASATASSAYYGSPASQVSASASSVAGGAASSVSSVAGNAASSVSSVAGQASASASSVIAQATDSVVRTLDDSKDYVYSTWDDSQLRSYLHQKGVIRTDTEIKRDQLLAKMRDAYASVTEPVWAAWSDSYMHEWLVAHGIIKSDYEKKRDQLTGLMQQYYYGTNDYVWSTWDDSTLKGWLVEHNIVKSSAQVKREKMLKLVQDNYNSASDTVYGGWKDSEMRQWLIDNGYMKSDAQAKRDELVKLMSSKYNDAQSRVASYTTWPDARLRAFLRNHGITEASMPKSRADLLHETRIRWVQTQWASESLYRRIKDTITGGVETAEEKLGKVLEILGGAKHDVGNAGAKATERAKHEL</sequence>
<evidence type="ECO:0000313" key="2">
    <source>
        <dbReference type="EMBL" id="KZV93874.1"/>
    </source>
</evidence>
<dbReference type="InParanoid" id="A0A165ITZ8"/>
<dbReference type="STRING" id="1314781.A0A165ITZ8"/>
<name>A0A165ITZ8_EXIGL</name>
<feature type="signal peptide" evidence="1">
    <location>
        <begin position="1"/>
        <end position="15"/>
    </location>
</feature>